<dbReference type="Proteomes" id="UP001162734">
    <property type="component" value="Chromosome"/>
</dbReference>
<organism evidence="8 9">
    <name type="scientific">Anaeromyxobacter paludicola</name>
    <dbReference type="NCBI Taxonomy" id="2918171"/>
    <lineage>
        <taxon>Bacteria</taxon>
        <taxon>Pseudomonadati</taxon>
        <taxon>Myxococcota</taxon>
        <taxon>Myxococcia</taxon>
        <taxon>Myxococcales</taxon>
        <taxon>Cystobacterineae</taxon>
        <taxon>Anaeromyxobacteraceae</taxon>
        <taxon>Anaeromyxobacter</taxon>
    </lineage>
</organism>
<dbReference type="SUPFAM" id="SSF52743">
    <property type="entry name" value="Subtilisin-like"/>
    <property type="match status" value="1"/>
</dbReference>
<dbReference type="PANTHER" id="PTHR43806">
    <property type="entry name" value="PEPTIDASE S8"/>
    <property type="match status" value="1"/>
</dbReference>
<keyword evidence="6" id="KW-0732">Signal</keyword>
<dbReference type="InterPro" id="IPR034193">
    <property type="entry name" value="PCSK9_ProteinaseK-like"/>
</dbReference>
<feature type="domain" description="Peptidase S8/S53" evidence="7">
    <location>
        <begin position="168"/>
        <end position="396"/>
    </location>
</feature>
<dbReference type="PROSITE" id="PS51892">
    <property type="entry name" value="SUBTILASE"/>
    <property type="match status" value="1"/>
</dbReference>
<name>A0ABN6N4I2_9BACT</name>
<proteinExistence type="inferred from homology"/>
<dbReference type="InterPro" id="IPR022398">
    <property type="entry name" value="Peptidase_S8_His-AS"/>
</dbReference>
<dbReference type="InterPro" id="IPR037045">
    <property type="entry name" value="S8pro/Inhibitor_I9_sf"/>
</dbReference>
<protein>
    <recommendedName>
        <fullName evidence="7">Peptidase S8/S53 domain-containing protein</fullName>
    </recommendedName>
</protein>
<reference evidence="9" key="1">
    <citation type="journal article" date="2022" name="Int. J. Syst. Evol. Microbiol.">
        <title>Anaeromyxobacter oryzae sp. nov., Anaeromyxobacter diazotrophicus sp. nov. and Anaeromyxobacter paludicola sp. nov., isolated from paddy soils.</title>
        <authorList>
            <person name="Itoh H."/>
            <person name="Xu Z."/>
            <person name="Mise K."/>
            <person name="Masuda Y."/>
            <person name="Ushijima N."/>
            <person name="Hayakawa C."/>
            <person name="Shiratori Y."/>
            <person name="Senoo K."/>
        </authorList>
    </citation>
    <scope>NUCLEOTIDE SEQUENCE [LARGE SCALE GENOMIC DNA]</scope>
    <source>
        <strain evidence="9">Red630</strain>
    </source>
</reference>
<evidence type="ECO:0000259" key="7">
    <source>
        <dbReference type="Pfam" id="PF00082"/>
    </source>
</evidence>
<accession>A0ABN6N4I2</accession>
<evidence type="ECO:0000256" key="4">
    <source>
        <dbReference type="ARBA" id="ARBA00022825"/>
    </source>
</evidence>
<dbReference type="SUPFAM" id="SSF54897">
    <property type="entry name" value="Protease propeptides/inhibitors"/>
    <property type="match status" value="1"/>
</dbReference>
<evidence type="ECO:0000256" key="1">
    <source>
        <dbReference type="ARBA" id="ARBA00011073"/>
    </source>
</evidence>
<feature type="active site" description="Charge relay system" evidence="5">
    <location>
        <position position="360"/>
    </location>
</feature>
<feature type="active site" description="Charge relay system" evidence="5">
    <location>
        <position position="177"/>
    </location>
</feature>
<feature type="active site" description="Charge relay system" evidence="5">
    <location>
        <position position="210"/>
    </location>
</feature>
<dbReference type="InterPro" id="IPR023828">
    <property type="entry name" value="Peptidase_S8_Ser-AS"/>
</dbReference>
<dbReference type="Gene3D" id="3.40.50.200">
    <property type="entry name" value="Peptidase S8/S53 domain"/>
    <property type="match status" value="1"/>
</dbReference>
<dbReference type="InterPro" id="IPR050131">
    <property type="entry name" value="Peptidase_S8_subtilisin-like"/>
</dbReference>
<dbReference type="InterPro" id="IPR000209">
    <property type="entry name" value="Peptidase_S8/S53_dom"/>
</dbReference>
<dbReference type="InterPro" id="IPR015500">
    <property type="entry name" value="Peptidase_S8_subtilisin-rel"/>
</dbReference>
<evidence type="ECO:0000256" key="3">
    <source>
        <dbReference type="ARBA" id="ARBA00022801"/>
    </source>
</evidence>
<dbReference type="RefSeq" id="WP_248345227.1">
    <property type="nucleotide sequence ID" value="NZ_AP025592.1"/>
</dbReference>
<evidence type="ECO:0000256" key="5">
    <source>
        <dbReference type="PROSITE-ProRule" id="PRU01240"/>
    </source>
</evidence>
<dbReference type="PROSITE" id="PS00137">
    <property type="entry name" value="SUBTILASE_HIS"/>
    <property type="match status" value="1"/>
</dbReference>
<gene>
    <name evidence="8" type="ORF">AMPC_11920</name>
</gene>
<dbReference type="InterPro" id="IPR036852">
    <property type="entry name" value="Peptidase_S8/S53_dom_sf"/>
</dbReference>
<evidence type="ECO:0000256" key="2">
    <source>
        <dbReference type="ARBA" id="ARBA00022670"/>
    </source>
</evidence>
<evidence type="ECO:0000313" key="9">
    <source>
        <dbReference type="Proteomes" id="UP001162734"/>
    </source>
</evidence>
<keyword evidence="9" id="KW-1185">Reference proteome</keyword>
<dbReference type="CDD" id="cd04077">
    <property type="entry name" value="Peptidases_S8_PCSK9_ProteinaseK_like"/>
    <property type="match status" value="1"/>
</dbReference>
<evidence type="ECO:0000256" key="6">
    <source>
        <dbReference type="SAM" id="SignalP"/>
    </source>
</evidence>
<dbReference type="EMBL" id="AP025592">
    <property type="protein sequence ID" value="BDG08079.1"/>
    <property type="molecule type" value="Genomic_DNA"/>
</dbReference>
<dbReference type="Pfam" id="PF00082">
    <property type="entry name" value="Peptidase_S8"/>
    <property type="match status" value="1"/>
</dbReference>
<keyword evidence="4 5" id="KW-0720">Serine protease</keyword>
<feature type="signal peptide" evidence="6">
    <location>
        <begin position="1"/>
        <end position="24"/>
    </location>
</feature>
<comment type="similarity">
    <text evidence="1 5">Belongs to the peptidase S8 family.</text>
</comment>
<keyword evidence="3 5" id="KW-0378">Hydrolase</keyword>
<evidence type="ECO:0000313" key="8">
    <source>
        <dbReference type="EMBL" id="BDG08079.1"/>
    </source>
</evidence>
<dbReference type="Gene3D" id="3.30.70.80">
    <property type="entry name" value="Peptidase S8 propeptide/proteinase inhibitor I9"/>
    <property type="match status" value="1"/>
</dbReference>
<dbReference type="PRINTS" id="PR00723">
    <property type="entry name" value="SUBTILISIN"/>
</dbReference>
<keyword evidence="2 5" id="KW-0645">Protease</keyword>
<sequence length="580" mass="57378">MRTRLLPPGLLALALAGLLGCGGAGGPPSATAVARAPLGEARGLLRASRPIGGRYLVTLRAAASLDGAAALAARHGGSVLAPLPSLPGFTGSFSEQGATALSAEPEVASVEEDGALPAPPAAAAPSPAGATAIAAAGLAAAPAADWGLDRLDQRALPLDGVYAVGPNGGGVHVYVVDGGVDVSHPDLAGRASADFSAVDDGRGALDCSGHGTHVAGIVAGARYGVAPGAWIHSVRVLDCEGNGSISAAVAGLDYVARSHESPAVANLSLGGEPSAVLDAAVRAAVASGVTVVVSAGNGGIDACQQSPARVPEALAIGATDPDDAVAGYSARGPCVRLFAPGSSVTSDWLGGGTAILSGTSMAAPHAAGAAALYLQTAPLASPAQVAQALDDEATRGALRALPAGSPDRLLYAGFLSGGGASVSACSRSQELLQDGGFEDGAGWLATPGVLDRSPGTPARTGAGKAWLDGYGRDHSDSLAQEVSVPADACAAVLRFWLRVESEETGGSTAYDRLALQAVSAGGATPLGAWSNLDRGQGWVEQVVSLAAFRGQTITLRFTGDEDESRRTSFVLDDASVEVLR</sequence>
<dbReference type="Gene3D" id="2.60.120.260">
    <property type="entry name" value="Galactose-binding domain-like"/>
    <property type="match status" value="1"/>
</dbReference>
<feature type="chain" id="PRO_5046256178" description="Peptidase S8/S53 domain-containing protein" evidence="6">
    <location>
        <begin position="25"/>
        <end position="580"/>
    </location>
</feature>
<dbReference type="PANTHER" id="PTHR43806:SF11">
    <property type="entry name" value="CEREVISIN-RELATED"/>
    <property type="match status" value="1"/>
</dbReference>
<dbReference type="PROSITE" id="PS51257">
    <property type="entry name" value="PROKAR_LIPOPROTEIN"/>
    <property type="match status" value="1"/>
</dbReference>
<dbReference type="PROSITE" id="PS00138">
    <property type="entry name" value="SUBTILASE_SER"/>
    <property type="match status" value="1"/>
</dbReference>